<dbReference type="PANTHER" id="PTHR12993">
    <property type="entry name" value="N-ACETYLGLUCOSAMINYL-PHOSPHATIDYLINOSITOL DE-N-ACETYLASE-RELATED"/>
    <property type="match status" value="1"/>
</dbReference>
<dbReference type="InterPro" id="IPR055826">
    <property type="entry name" value="DUF7402"/>
</dbReference>
<dbReference type="Gene3D" id="2.60.120.260">
    <property type="entry name" value="Galactose-binding domain-like"/>
    <property type="match status" value="1"/>
</dbReference>
<dbReference type="SUPFAM" id="SSF49785">
    <property type="entry name" value="Galactose-binding domain-like"/>
    <property type="match status" value="1"/>
</dbReference>
<evidence type="ECO:0000259" key="1">
    <source>
        <dbReference type="Pfam" id="PF24135"/>
    </source>
</evidence>
<dbReference type="Proteomes" id="UP000245702">
    <property type="component" value="Unassembled WGS sequence"/>
</dbReference>
<dbReference type="InterPro" id="IPR003737">
    <property type="entry name" value="GlcNAc_PI_deacetylase-related"/>
</dbReference>
<evidence type="ECO:0000313" key="2">
    <source>
        <dbReference type="EMBL" id="CVK19940.1"/>
    </source>
</evidence>
<feature type="domain" description="DUF7402" evidence="1">
    <location>
        <begin position="335"/>
        <end position="467"/>
    </location>
</feature>
<evidence type="ECO:0000313" key="3">
    <source>
        <dbReference type="Proteomes" id="UP000245702"/>
    </source>
</evidence>
<dbReference type="RefSeq" id="WP_075757170.1">
    <property type="nucleotide sequence ID" value="NZ_CP146991.1"/>
</dbReference>
<dbReference type="Pfam" id="PF24135">
    <property type="entry name" value="DUF7402"/>
    <property type="match status" value="1"/>
</dbReference>
<dbReference type="EMBL" id="FCOW01000013">
    <property type="protein sequence ID" value="CVK19940.1"/>
    <property type="molecule type" value="Genomic_DNA"/>
</dbReference>
<name>A0ABP2C6C6_9FIRM</name>
<gene>
    <name evidence="2" type="ORF">SSPH_02607</name>
</gene>
<dbReference type="InterPro" id="IPR008979">
    <property type="entry name" value="Galactose-bd-like_sf"/>
</dbReference>
<protein>
    <submittedName>
        <fullName evidence="2">GlcNAc-PI de-N-acetylase</fullName>
    </submittedName>
</protein>
<sequence>MLTIFLVLISILLVGGLVYFKYRQQTQETAYDIQPERVLFYDFTNPNLILSRGKKILVLAPHEDDEALMCSGIIEHALTNGADIKVAVISNGDKKGRKAGLTRIRETLKAMEYLGLPSSNIIFLGYGDTEKNSNSFMNKLYNAETDTTVVSSYVDTQTYSTPETPEYHYQKHGVHGTYNRATFRQDMEEIIEECRPDYIFVTSLYDTHPDHFMLYKFTVESIIHLKRNNPEFSPIMYEYLIHSHDGDDHWPARNPKNGFLTPFSKPNTLDTHTLLDWEKREIFLLPMNMQKVPLLKNKKYITISKYRSQKPAANNKYLYSYVKRDEIFWKKDFSNIACLANVSVSSENESTNQLGIKAIDGIADGYPRFPTNEWATKGETSGAWIQLSWLQTYTINKIVLYDRPNLNDHITGAVLTFSDGSLIKTGPLPNNGSACEISFSAKKINWFKLTVESAEGSNVGLAEIEVYEEKNNAN</sequence>
<dbReference type="PANTHER" id="PTHR12993:SF11">
    <property type="entry name" value="N-ACETYLGLUCOSAMINYL-PHOSPHATIDYLINOSITOL DE-N-ACETYLASE"/>
    <property type="match status" value="1"/>
</dbReference>
<dbReference type="InterPro" id="IPR024078">
    <property type="entry name" value="LmbE-like_dom_sf"/>
</dbReference>
<dbReference type="Gene3D" id="3.40.50.10320">
    <property type="entry name" value="LmbE-like"/>
    <property type="match status" value="1"/>
</dbReference>
<proteinExistence type="predicted"/>
<dbReference type="SUPFAM" id="SSF102588">
    <property type="entry name" value="LmbE-like"/>
    <property type="match status" value="1"/>
</dbReference>
<reference evidence="2 3" key="1">
    <citation type="submission" date="2016-01" db="EMBL/GenBank/DDBJ databases">
        <authorList>
            <person name="Brown R."/>
        </authorList>
    </citation>
    <scope>NUCLEOTIDE SEQUENCE [LARGE SCALE GENOMIC DNA]</scope>
    <source>
        <strain evidence="2">Sporomusa sphaeroides DSM 2875</strain>
    </source>
</reference>
<keyword evidence="3" id="KW-1185">Reference proteome</keyword>
<comment type="caution">
    <text evidence="2">The sequence shown here is derived from an EMBL/GenBank/DDBJ whole genome shotgun (WGS) entry which is preliminary data.</text>
</comment>
<dbReference type="Pfam" id="PF02585">
    <property type="entry name" value="PIG-L"/>
    <property type="match status" value="1"/>
</dbReference>
<accession>A0ABP2C6C6</accession>
<organism evidence="2 3">
    <name type="scientific">Sporomusa sphaeroides DSM 2875</name>
    <dbReference type="NCBI Taxonomy" id="1337886"/>
    <lineage>
        <taxon>Bacteria</taxon>
        <taxon>Bacillati</taxon>
        <taxon>Bacillota</taxon>
        <taxon>Negativicutes</taxon>
        <taxon>Selenomonadales</taxon>
        <taxon>Sporomusaceae</taxon>
        <taxon>Sporomusa</taxon>
    </lineage>
</organism>